<feature type="domain" description="Copper amine oxidase-like N-terminal" evidence="4">
    <location>
        <begin position="285"/>
        <end position="392"/>
    </location>
</feature>
<comment type="caution">
    <text evidence="5">The sequence shown here is derived from an EMBL/GenBank/DDBJ whole genome shotgun (WGS) entry which is preliminary data.</text>
</comment>
<evidence type="ECO:0000256" key="2">
    <source>
        <dbReference type="SAM" id="MobiDB-lite"/>
    </source>
</evidence>
<gene>
    <name evidence="5" type="ORF">GTO91_05795</name>
</gene>
<feature type="compositionally biased region" description="Polar residues" evidence="2">
    <location>
        <begin position="59"/>
        <end position="75"/>
    </location>
</feature>
<dbReference type="Proteomes" id="UP000463470">
    <property type="component" value="Unassembled WGS sequence"/>
</dbReference>
<sequence length="393" mass="40700">MRFWKSLLSVLTILLFCLSITTMAFAKGGGGGGGGGGNGNSAASKGNSNAAPGSAAKNTGSSAMKSGSASQTGDPAQTGDASGKVKGPKSLRDGEAHPSQKGLQRAYSNIVANGASPRAQEALRTLIDSRGGAVPDTGDDSTTPGDGTDTTTPGTGTDTNTPTTGTATPSTPPSESEVIADASNLDTIANDPQTISALTADATVKSDLTAIAQSTFNDVRTLSKKEAKSKAFKQVGNFFAEINEPVKAVQSLEQAALVEPADNTVYKQINEVLKETGPKNYTFYLNGKKPSFDTPPVVENNRLLIPLRSVSESLGATVQWNPETKTATITKDGREIVLKAGDTTASVDGKTVSLEAPGKIGNGNRMIVPLRFISETLKNEVSYYPESQLVVIK</sequence>
<dbReference type="InterPro" id="IPR019734">
    <property type="entry name" value="TPR_rpt"/>
</dbReference>
<feature type="repeat" description="TPR" evidence="1">
    <location>
        <begin position="229"/>
        <end position="262"/>
    </location>
</feature>
<dbReference type="InterPro" id="IPR036582">
    <property type="entry name" value="Mao_N_sf"/>
</dbReference>
<organism evidence="5 6">
    <name type="scientific">Heliomicrobium undosum</name>
    <dbReference type="NCBI Taxonomy" id="121734"/>
    <lineage>
        <taxon>Bacteria</taxon>
        <taxon>Bacillati</taxon>
        <taxon>Bacillota</taxon>
        <taxon>Clostridia</taxon>
        <taxon>Eubacteriales</taxon>
        <taxon>Heliobacteriaceae</taxon>
        <taxon>Heliomicrobium</taxon>
    </lineage>
</organism>
<feature type="region of interest" description="Disordered" evidence="2">
    <location>
        <begin position="129"/>
        <end position="177"/>
    </location>
</feature>
<proteinExistence type="predicted"/>
<dbReference type="PROSITE" id="PS50005">
    <property type="entry name" value="TPR"/>
    <property type="match status" value="1"/>
</dbReference>
<protein>
    <recommendedName>
        <fullName evidence="4">Copper amine oxidase-like N-terminal domain-containing protein</fullName>
    </recommendedName>
</protein>
<dbReference type="Gene3D" id="3.30.457.10">
    <property type="entry name" value="Copper amine oxidase-like, N-terminal domain"/>
    <property type="match status" value="1"/>
</dbReference>
<name>A0A845KYZ8_9FIRM</name>
<evidence type="ECO:0000256" key="1">
    <source>
        <dbReference type="PROSITE-ProRule" id="PRU00339"/>
    </source>
</evidence>
<reference evidence="5 6" key="1">
    <citation type="submission" date="2020-01" db="EMBL/GenBank/DDBJ databases">
        <title>Whole-genome sequence of Heliobacterium undosum DSM 13378.</title>
        <authorList>
            <person name="Kyndt J.A."/>
            <person name="Meyer T.E."/>
        </authorList>
    </citation>
    <scope>NUCLEOTIDE SEQUENCE [LARGE SCALE GENOMIC DNA]</scope>
    <source>
        <strain evidence="5 6">DSM 13378</strain>
    </source>
</reference>
<dbReference type="Pfam" id="PF07833">
    <property type="entry name" value="Cu_amine_oxidN1"/>
    <property type="match status" value="1"/>
</dbReference>
<feature type="compositionally biased region" description="Low complexity" evidence="2">
    <location>
        <begin position="140"/>
        <end position="169"/>
    </location>
</feature>
<evidence type="ECO:0000259" key="4">
    <source>
        <dbReference type="Pfam" id="PF07833"/>
    </source>
</evidence>
<feature type="signal peptide" evidence="3">
    <location>
        <begin position="1"/>
        <end position="26"/>
    </location>
</feature>
<dbReference type="EMBL" id="WXEY01000004">
    <property type="protein sequence ID" value="MZP29217.1"/>
    <property type="molecule type" value="Genomic_DNA"/>
</dbReference>
<dbReference type="AlphaFoldDB" id="A0A845KYZ8"/>
<dbReference type="OrthoDB" id="2083476at2"/>
<keyword evidence="3" id="KW-0732">Signal</keyword>
<evidence type="ECO:0000313" key="5">
    <source>
        <dbReference type="EMBL" id="MZP29217.1"/>
    </source>
</evidence>
<feature type="region of interest" description="Disordered" evidence="2">
    <location>
        <begin position="32"/>
        <end position="104"/>
    </location>
</feature>
<evidence type="ECO:0000256" key="3">
    <source>
        <dbReference type="SAM" id="SignalP"/>
    </source>
</evidence>
<feature type="chain" id="PRO_5032271110" description="Copper amine oxidase-like N-terminal domain-containing protein" evidence="3">
    <location>
        <begin position="27"/>
        <end position="393"/>
    </location>
</feature>
<dbReference type="SUPFAM" id="SSF55383">
    <property type="entry name" value="Copper amine oxidase, domain N"/>
    <property type="match status" value="2"/>
</dbReference>
<feature type="compositionally biased region" description="Low complexity" evidence="2">
    <location>
        <begin position="40"/>
        <end position="58"/>
    </location>
</feature>
<evidence type="ECO:0000313" key="6">
    <source>
        <dbReference type="Proteomes" id="UP000463470"/>
    </source>
</evidence>
<keyword evidence="6" id="KW-1185">Reference proteome</keyword>
<accession>A0A845KYZ8</accession>
<dbReference type="RefSeq" id="WP_161256236.1">
    <property type="nucleotide sequence ID" value="NZ_WXEY01000004.1"/>
</dbReference>
<dbReference type="InterPro" id="IPR012854">
    <property type="entry name" value="Cu_amine_oxidase-like_N"/>
</dbReference>
<keyword evidence="1" id="KW-0802">TPR repeat</keyword>